<proteinExistence type="predicted"/>
<keyword evidence="2" id="KW-1185">Reference proteome</keyword>
<protein>
    <submittedName>
        <fullName evidence="1">Uncharacterized protein</fullName>
    </submittedName>
</protein>
<accession>A0A812RML8</accession>
<dbReference type="OrthoDB" id="445058at2759"/>
<name>A0A812RML8_9DINO</name>
<evidence type="ECO:0000313" key="2">
    <source>
        <dbReference type="Proteomes" id="UP000601435"/>
    </source>
</evidence>
<evidence type="ECO:0000313" key="1">
    <source>
        <dbReference type="EMBL" id="CAE7444721.1"/>
    </source>
</evidence>
<organism evidence="1 2">
    <name type="scientific">Symbiodinium necroappetens</name>
    <dbReference type="NCBI Taxonomy" id="1628268"/>
    <lineage>
        <taxon>Eukaryota</taxon>
        <taxon>Sar</taxon>
        <taxon>Alveolata</taxon>
        <taxon>Dinophyceae</taxon>
        <taxon>Suessiales</taxon>
        <taxon>Symbiodiniaceae</taxon>
        <taxon>Symbiodinium</taxon>
    </lineage>
</organism>
<dbReference type="Gene3D" id="3.40.630.10">
    <property type="entry name" value="Zn peptidases"/>
    <property type="match status" value="1"/>
</dbReference>
<dbReference type="EMBL" id="CAJNJA010019397">
    <property type="protein sequence ID" value="CAE7444721.1"/>
    <property type="molecule type" value="Genomic_DNA"/>
</dbReference>
<dbReference type="AlphaFoldDB" id="A0A812RML8"/>
<feature type="non-terminal residue" evidence="1">
    <location>
        <position position="1"/>
    </location>
</feature>
<comment type="caution">
    <text evidence="1">The sequence shown here is derived from an EMBL/GenBank/DDBJ whole genome shotgun (WGS) entry which is preliminary data.</text>
</comment>
<dbReference type="Proteomes" id="UP000601435">
    <property type="component" value="Unassembled WGS sequence"/>
</dbReference>
<feature type="non-terminal residue" evidence="1">
    <location>
        <position position="229"/>
    </location>
</feature>
<reference evidence="1" key="1">
    <citation type="submission" date="2021-02" db="EMBL/GenBank/DDBJ databases">
        <authorList>
            <person name="Dougan E. K."/>
            <person name="Rhodes N."/>
            <person name="Thang M."/>
            <person name="Chan C."/>
        </authorList>
    </citation>
    <scope>NUCLEOTIDE SEQUENCE</scope>
</reference>
<sequence>KGTLLGTSLGCLGGLVRFFLGKADPKAKASSAPLAAPLRRGRGLGFAETEGERRTSEAERRFVSRRLLGEAAGASPTCQQRRWQIVRQVLHEKAFLDLLSRFLAEARLGRLQTTPKYGPAKEHFAATLVEDELACFAGSHGPLKIEVLEFETGRPNLKVTYPGVEDGDTVAFVSHFDVPAWAQPEISLPSGGCCERFLYGPLGDVPLRGPGVAGLAHTTLLVLLLSELA</sequence>
<gene>
    <name evidence="1" type="ORF">SNEC2469_LOCUS12238</name>
</gene>